<dbReference type="Proteomes" id="UP000472971">
    <property type="component" value="Unassembled WGS sequence"/>
</dbReference>
<keyword evidence="5" id="KW-1185">Reference proteome</keyword>
<evidence type="ECO:0000313" key="4">
    <source>
        <dbReference type="EMBL" id="NEY80562.1"/>
    </source>
</evidence>
<feature type="domain" description="DUF58" evidence="2">
    <location>
        <begin position="44"/>
        <end position="251"/>
    </location>
</feature>
<evidence type="ECO:0000313" key="3">
    <source>
        <dbReference type="EMBL" id="MBA4536194.1"/>
    </source>
</evidence>
<dbReference type="PANTHER" id="PTHR33608:SF7">
    <property type="entry name" value="DUF58 DOMAIN-CONTAINING PROTEIN"/>
    <property type="match status" value="1"/>
</dbReference>
<comment type="caution">
    <text evidence="4">The sequence shown here is derived from an EMBL/GenBank/DDBJ whole genome shotgun (WGS) entry which is preliminary data.</text>
</comment>
<evidence type="ECO:0000256" key="1">
    <source>
        <dbReference type="SAM" id="Coils"/>
    </source>
</evidence>
<dbReference type="EMBL" id="JACEIO010000005">
    <property type="protein sequence ID" value="MBA4536194.1"/>
    <property type="molecule type" value="Genomic_DNA"/>
</dbReference>
<accession>A0A6B3VUE1</accession>
<reference evidence="3 6" key="2">
    <citation type="submission" date="2020-07" db="EMBL/GenBank/DDBJ databases">
        <authorList>
            <person name="Feng H."/>
        </authorList>
    </citation>
    <scope>NUCLEOTIDE SEQUENCE [LARGE SCALE GENOMIC DNA]</scope>
    <source>
        <strain evidence="6">s-12</strain>
        <strain evidence="3">S-12</strain>
    </source>
</reference>
<dbReference type="RefSeq" id="WP_163240095.1">
    <property type="nucleotide sequence ID" value="NZ_JAAIWN010000005.1"/>
</dbReference>
<dbReference type="Proteomes" id="UP000570010">
    <property type="component" value="Unassembled WGS sequence"/>
</dbReference>
<evidence type="ECO:0000259" key="2">
    <source>
        <dbReference type="Pfam" id="PF01882"/>
    </source>
</evidence>
<feature type="coiled-coil region" evidence="1">
    <location>
        <begin position="232"/>
        <end position="259"/>
    </location>
</feature>
<keyword evidence="1" id="KW-0175">Coiled coil</keyword>
<dbReference type="PANTHER" id="PTHR33608">
    <property type="entry name" value="BLL2464 PROTEIN"/>
    <property type="match status" value="1"/>
</dbReference>
<evidence type="ECO:0000313" key="5">
    <source>
        <dbReference type="Proteomes" id="UP000472971"/>
    </source>
</evidence>
<organism evidence="4 5">
    <name type="scientific">Bacillus aquiflavi</name>
    <dbReference type="NCBI Taxonomy" id="2672567"/>
    <lineage>
        <taxon>Bacteria</taxon>
        <taxon>Bacillati</taxon>
        <taxon>Bacillota</taxon>
        <taxon>Bacilli</taxon>
        <taxon>Bacillales</taxon>
        <taxon>Bacillaceae</taxon>
        <taxon>Bacillus</taxon>
    </lineage>
</organism>
<dbReference type="AlphaFoldDB" id="A0A6B3VUE1"/>
<sequence length="287" mass="33670">MILSKELLGRLQKRKLQVKKKKWGIHKGTRRAAAFGASLDFSDFRLYQPGDDVRHIDWNIYGRTQKHYIKRFLDEQELSVAIYLDATSSMRVIDTKWERAKQIAAAFSYIALINDDRLSFIPVTGIRGQKLIRKGAMYGKHVLYEILRLTEEEKTANFTKFFEKNMMKKSQLTIIITDGLEPLEHYEYIFQKLASIHQEVRFIQLLSKEEIIPLYEGDVKLIDSETNAAVNVSIQRTMIEQYEKRLKEHNEQLESACKRYGFFYLFTTDSKDLQTILLHDCTAKGWI</sequence>
<reference evidence="4 5" key="1">
    <citation type="submission" date="2020-02" db="EMBL/GenBank/DDBJ databases">
        <title>Bacillus aquiflavi sp. nov., isolated from yellow water of strong flavor Chinese baijiu in Yibin region of China.</title>
        <authorList>
            <person name="Xie J."/>
        </authorList>
    </citation>
    <scope>NUCLEOTIDE SEQUENCE [LARGE SCALE GENOMIC DNA]</scope>
    <source>
        <strain evidence="4 5">3H-10</strain>
    </source>
</reference>
<protein>
    <submittedName>
        <fullName evidence="4">DUF58 domain-containing protein</fullName>
    </submittedName>
</protein>
<dbReference type="EMBL" id="JAAIWN010000005">
    <property type="protein sequence ID" value="NEY80562.1"/>
    <property type="molecule type" value="Genomic_DNA"/>
</dbReference>
<dbReference type="Pfam" id="PF01882">
    <property type="entry name" value="DUF58"/>
    <property type="match status" value="1"/>
</dbReference>
<evidence type="ECO:0000313" key="6">
    <source>
        <dbReference type="Proteomes" id="UP000570010"/>
    </source>
</evidence>
<proteinExistence type="predicted"/>
<name>A0A6B3VUE1_9BACI</name>
<dbReference type="InterPro" id="IPR002881">
    <property type="entry name" value="DUF58"/>
</dbReference>
<gene>
    <name evidence="4" type="ORF">G4D64_03285</name>
    <name evidence="3" type="ORF">H1Z61_03320</name>
</gene>